<evidence type="ECO:0000313" key="3">
    <source>
        <dbReference type="Proteomes" id="UP001497516"/>
    </source>
</evidence>
<dbReference type="AlphaFoldDB" id="A0AAV2GLD3"/>
<feature type="compositionally biased region" description="Acidic residues" evidence="1">
    <location>
        <begin position="132"/>
        <end position="142"/>
    </location>
</feature>
<accession>A0AAV2GLD3</accession>
<name>A0AAV2GLD3_9ROSI</name>
<evidence type="ECO:0000313" key="2">
    <source>
        <dbReference type="EMBL" id="CAL1411525.1"/>
    </source>
</evidence>
<sequence>MLSSFLLSHHRRLLQLAADNVKSNIDLAGKIRGTITNGTAAAEQTVVSDWKPSIVLRGVASCSGSVSDSPTKLHLSDGRGCCGEGARIGDSKERESATEDGGQIHPFFSFFFSREARSIPSPTRQRRRSYGEGDERDGEDGTTTDSMIAWWRQGSGHGNRPRWLVAALGA</sequence>
<protein>
    <submittedName>
        <fullName evidence="2">Uncharacterized protein</fullName>
    </submittedName>
</protein>
<gene>
    <name evidence="2" type="ORF">LTRI10_LOCUS50875</name>
</gene>
<keyword evidence="3" id="KW-1185">Reference proteome</keyword>
<evidence type="ECO:0000256" key="1">
    <source>
        <dbReference type="SAM" id="MobiDB-lite"/>
    </source>
</evidence>
<feature type="region of interest" description="Disordered" evidence="1">
    <location>
        <begin position="118"/>
        <end position="145"/>
    </location>
</feature>
<organism evidence="2 3">
    <name type="scientific">Linum trigynum</name>
    <dbReference type="NCBI Taxonomy" id="586398"/>
    <lineage>
        <taxon>Eukaryota</taxon>
        <taxon>Viridiplantae</taxon>
        <taxon>Streptophyta</taxon>
        <taxon>Embryophyta</taxon>
        <taxon>Tracheophyta</taxon>
        <taxon>Spermatophyta</taxon>
        <taxon>Magnoliopsida</taxon>
        <taxon>eudicotyledons</taxon>
        <taxon>Gunneridae</taxon>
        <taxon>Pentapetalae</taxon>
        <taxon>rosids</taxon>
        <taxon>fabids</taxon>
        <taxon>Malpighiales</taxon>
        <taxon>Linaceae</taxon>
        <taxon>Linum</taxon>
    </lineage>
</organism>
<dbReference type="Proteomes" id="UP001497516">
    <property type="component" value="Chromosome 9"/>
</dbReference>
<proteinExistence type="predicted"/>
<reference evidence="2 3" key="1">
    <citation type="submission" date="2024-04" db="EMBL/GenBank/DDBJ databases">
        <authorList>
            <person name="Fracassetti M."/>
        </authorList>
    </citation>
    <scope>NUCLEOTIDE SEQUENCE [LARGE SCALE GENOMIC DNA]</scope>
</reference>
<dbReference type="EMBL" id="OZ034822">
    <property type="protein sequence ID" value="CAL1411525.1"/>
    <property type="molecule type" value="Genomic_DNA"/>
</dbReference>